<protein>
    <submittedName>
        <fullName evidence="2">Uncharacterized protein</fullName>
    </submittedName>
</protein>
<name>A0A2V3ILJ6_9FLOR</name>
<proteinExistence type="predicted"/>
<keyword evidence="3" id="KW-1185">Reference proteome</keyword>
<feature type="region of interest" description="Disordered" evidence="1">
    <location>
        <begin position="24"/>
        <end position="62"/>
    </location>
</feature>
<accession>A0A2V3ILJ6</accession>
<comment type="caution">
    <text evidence="2">The sequence shown here is derived from an EMBL/GenBank/DDBJ whole genome shotgun (WGS) entry which is preliminary data.</text>
</comment>
<evidence type="ECO:0000313" key="2">
    <source>
        <dbReference type="EMBL" id="PXF42964.1"/>
    </source>
</evidence>
<dbReference type="EMBL" id="NBIV01000143">
    <property type="protein sequence ID" value="PXF42964.1"/>
    <property type="molecule type" value="Genomic_DNA"/>
</dbReference>
<feature type="compositionally biased region" description="Polar residues" evidence="1">
    <location>
        <begin position="39"/>
        <end position="52"/>
    </location>
</feature>
<evidence type="ECO:0000313" key="3">
    <source>
        <dbReference type="Proteomes" id="UP000247409"/>
    </source>
</evidence>
<gene>
    <name evidence="2" type="ORF">BWQ96_07302</name>
</gene>
<reference evidence="2 3" key="1">
    <citation type="journal article" date="2018" name="Mol. Biol. Evol.">
        <title>Analysis of the draft genome of the red seaweed Gracilariopsis chorda provides insights into genome size evolution in Rhodophyta.</title>
        <authorList>
            <person name="Lee J."/>
            <person name="Yang E.C."/>
            <person name="Graf L."/>
            <person name="Yang J.H."/>
            <person name="Qiu H."/>
            <person name="Zel Zion U."/>
            <person name="Chan C.X."/>
            <person name="Stephens T.G."/>
            <person name="Weber A.P.M."/>
            <person name="Boo G.H."/>
            <person name="Boo S.M."/>
            <person name="Kim K.M."/>
            <person name="Shin Y."/>
            <person name="Jung M."/>
            <person name="Lee S.J."/>
            <person name="Yim H.S."/>
            <person name="Lee J.H."/>
            <person name="Bhattacharya D."/>
            <person name="Yoon H.S."/>
        </authorList>
    </citation>
    <scope>NUCLEOTIDE SEQUENCE [LARGE SCALE GENOMIC DNA]</scope>
    <source>
        <strain evidence="2 3">SKKU-2015</strain>
        <tissue evidence="2">Whole body</tissue>
    </source>
</reference>
<evidence type="ECO:0000256" key="1">
    <source>
        <dbReference type="SAM" id="MobiDB-lite"/>
    </source>
</evidence>
<dbReference type="AlphaFoldDB" id="A0A2V3ILJ6"/>
<dbReference type="Proteomes" id="UP000247409">
    <property type="component" value="Unassembled WGS sequence"/>
</dbReference>
<sequence length="100" mass="11204">MDIEPNSTALLTREELALQEEISSLQVSQDVPKEKTARDATSCSDTGLSSSEDSYDETAKFEQMRTTRISARTFNPVKRFDTPDTPTENVLGTEQLRSRC</sequence>
<organism evidence="2 3">
    <name type="scientific">Gracilariopsis chorda</name>
    <dbReference type="NCBI Taxonomy" id="448386"/>
    <lineage>
        <taxon>Eukaryota</taxon>
        <taxon>Rhodophyta</taxon>
        <taxon>Florideophyceae</taxon>
        <taxon>Rhodymeniophycidae</taxon>
        <taxon>Gracilariales</taxon>
        <taxon>Gracilariaceae</taxon>
        <taxon>Gracilariopsis</taxon>
    </lineage>
</organism>
<feature type="region of interest" description="Disordered" evidence="1">
    <location>
        <begin position="76"/>
        <end position="100"/>
    </location>
</feature>